<dbReference type="SUPFAM" id="SSF50182">
    <property type="entry name" value="Sm-like ribonucleoproteins"/>
    <property type="match status" value="1"/>
</dbReference>
<name>A0A177EDE2_9MICR</name>
<dbReference type="Gene3D" id="2.30.30.100">
    <property type="match status" value="1"/>
</dbReference>
<proteinExistence type="predicted"/>
<accession>A0A177EDE2</accession>
<dbReference type="InterPro" id="IPR001163">
    <property type="entry name" value="Sm_dom_euk/arc"/>
</dbReference>
<dbReference type="InterPro" id="IPR047575">
    <property type="entry name" value="Sm"/>
</dbReference>
<keyword evidence="3" id="KW-1185">Reference proteome</keyword>
<dbReference type="CDD" id="cd00600">
    <property type="entry name" value="Sm_like"/>
    <property type="match status" value="1"/>
</dbReference>
<dbReference type="GO" id="GO:0003723">
    <property type="term" value="F:RNA binding"/>
    <property type="evidence" value="ECO:0007669"/>
    <property type="project" value="InterPro"/>
</dbReference>
<sequence>MEEHMQFIHSKVLVTTHDALSYKGILLAIDQYLNIVLQDAKPTTGTTKGAVSMFLKGSNILHIALDRE</sequence>
<evidence type="ECO:0000313" key="2">
    <source>
        <dbReference type="EMBL" id="OAG29983.1"/>
    </source>
</evidence>
<dbReference type="SMART" id="SM00651">
    <property type="entry name" value="Sm"/>
    <property type="match status" value="1"/>
</dbReference>
<dbReference type="AlphaFoldDB" id="A0A177EDE2"/>
<evidence type="ECO:0000313" key="3">
    <source>
        <dbReference type="Proteomes" id="UP000185944"/>
    </source>
</evidence>
<evidence type="ECO:0000259" key="1">
    <source>
        <dbReference type="PROSITE" id="PS52002"/>
    </source>
</evidence>
<organism evidence="2 3">
    <name type="scientific">Nematocida displodere</name>
    <dbReference type="NCBI Taxonomy" id="1805483"/>
    <lineage>
        <taxon>Eukaryota</taxon>
        <taxon>Fungi</taxon>
        <taxon>Fungi incertae sedis</taxon>
        <taxon>Microsporidia</taxon>
        <taxon>Nematocida</taxon>
    </lineage>
</organism>
<dbReference type="InterPro" id="IPR010920">
    <property type="entry name" value="LSM_dom_sf"/>
</dbReference>
<dbReference type="Proteomes" id="UP000185944">
    <property type="component" value="Unassembled WGS sequence"/>
</dbReference>
<dbReference type="OrthoDB" id="2020720at2759"/>
<dbReference type="GeneID" id="93647880"/>
<dbReference type="PROSITE" id="PS52002">
    <property type="entry name" value="SM"/>
    <property type="match status" value="1"/>
</dbReference>
<protein>
    <submittedName>
        <fullName evidence="2">U6 snRNA-associated Sm-like protein LSm6</fullName>
    </submittedName>
</protein>
<reference evidence="2 3" key="1">
    <citation type="submission" date="2016-02" db="EMBL/GenBank/DDBJ databases">
        <title>Discovery of a natural microsporidian pathogen with a broad tissue tropism in Caenorhabditis elegans.</title>
        <authorList>
            <person name="Luallen R.J."/>
            <person name="Reinke A.W."/>
            <person name="Tong L."/>
            <person name="Botts M.R."/>
            <person name="Felix M.-A."/>
            <person name="Troemel E.R."/>
        </authorList>
    </citation>
    <scope>NUCLEOTIDE SEQUENCE [LARGE SCALE GENOMIC DNA]</scope>
    <source>
        <strain evidence="2 3">JUm2807</strain>
    </source>
</reference>
<dbReference type="GO" id="GO:0032991">
    <property type="term" value="C:protein-containing complex"/>
    <property type="evidence" value="ECO:0007669"/>
    <property type="project" value="UniProtKB-ARBA"/>
</dbReference>
<dbReference type="RefSeq" id="XP_067544535.1">
    <property type="nucleotide sequence ID" value="XM_067688948.1"/>
</dbReference>
<comment type="caution">
    <text evidence="2">The sequence shown here is derived from an EMBL/GenBank/DDBJ whole genome shotgun (WGS) entry which is preliminary data.</text>
</comment>
<dbReference type="VEuPathDB" id="MicrosporidiaDB:NEDG_01530"/>
<dbReference type="EMBL" id="LTDL01000038">
    <property type="protein sequence ID" value="OAG29983.1"/>
    <property type="molecule type" value="Genomic_DNA"/>
</dbReference>
<gene>
    <name evidence="2" type="ORF">NEDG_01530</name>
</gene>
<dbReference type="Pfam" id="PF01423">
    <property type="entry name" value="LSM"/>
    <property type="match status" value="1"/>
</dbReference>
<feature type="domain" description="Sm" evidence="1">
    <location>
        <begin position="1"/>
        <end position="68"/>
    </location>
</feature>